<keyword evidence="2" id="KW-1185">Reference proteome</keyword>
<dbReference type="Proteomes" id="UP000273516">
    <property type="component" value="Unassembled WGS sequence"/>
</dbReference>
<protein>
    <submittedName>
        <fullName evidence="1">Uncharacterized protein</fullName>
    </submittedName>
</protein>
<comment type="caution">
    <text evidence="1">The sequence shown here is derived from an EMBL/GenBank/DDBJ whole genome shotgun (WGS) entry which is preliminary data.</text>
</comment>
<organism evidence="1 2">
    <name type="scientific">Paracoccus alkanivorans</name>
    <dbReference type="NCBI Taxonomy" id="2116655"/>
    <lineage>
        <taxon>Bacteria</taxon>
        <taxon>Pseudomonadati</taxon>
        <taxon>Pseudomonadota</taxon>
        <taxon>Alphaproteobacteria</taxon>
        <taxon>Rhodobacterales</taxon>
        <taxon>Paracoccaceae</taxon>
        <taxon>Paracoccus</taxon>
    </lineage>
</organism>
<dbReference type="AlphaFoldDB" id="A0A3M0LXE2"/>
<evidence type="ECO:0000313" key="1">
    <source>
        <dbReference type="EMBL" id="RMC30122.1"/>
    </source>
</evidence>
<proteinExistence type="predicted"/>
<reference evidence="1 2" key="1">
    <citation type="submission" date="2018-07" db="EMBL/GenBank/DDBJ databases">
        <authorList>
            <person name="Zhang Y."/>
            <person name="Wang L."/>
            <person name="Ma S."/>
        </authorList>
    </citation>
    <scope>NUCLEOTIDE SEQUENCE [LARGE SCALE GENOMIC DNA]</scope>
    <source>
        <strain evidence="1 2">4-2</strain>
    </source>
</reference>
<dbReference type="EMBL" id="QOKZ01000020">
    <property type="protein sequence ID" value="RMC30122.1"/>
    <property type="molecule type" value="Genomic_DNA"/>
</dbReference>
<name>A0A3M0LXE2_9RHOB</name>
<accession>A0A3M0LXE2</accession>
<evidence type="ECO:0000313" key="2">
    <source>
        <dbReference type="Proteomes" id="UP000273516"/>
    </source>
</evidence>
<sequence length="199" mass="21905">MMSVPFQIVGPVAGAEADQSDSDPALALWREWQAAHHQTDALCRQQQRLEAMLMRMIDFPSVEIDLDDDGTTVSLSREEDIEDLLGNDPILGDLCAKAKSELMARQTRWAEADALIGFSAARQEELAAADHAQQLVDALTTTPATTLAGVAAKFDMILREGQSSEDCDEFPWRELRLTLSDLVQIGQSLQPDSFMSDPD</sequence>
<gene>
    <name evidence="1" type="ORF">C9E81_22050</name>
</gene>